<keyword evidence="1" id="KW-0472">Membrane</keyword>
<feature type="transmembrane region" description="Helical" evidence="1">
    <location>
        <begin position="32"/>
        <end position="59"/>
    </location>
</feature>
<dbReference type="Proteomes" id="UP000193240">
    <property type="component" value="Unassembled WGS sequence"/>
</dbReference>
<keyword evidence="1" id="KW-0812">Transmembrane</keyword>
<proteinExistence type="predicted"/>
<gene>
    <name evidence="2" type="ORF">B5807_10593</name>
</gene>
<organism evidence="2 3">
    <name type="scientific">Epicoccum nigrum</name>
    <name type="common">Soil fungus</name>
    <name type="synonym">Epicoccum purpurascens</name>
    <dbReference type="NCBI Taxonomy" id="105696"/>
    <lineage>
        <taxon>Eukaryota</taxon>
        <taxon>Fungi</taxon>
        <taxon>Dikarya</taxon>
        <taxon>Ascomycota</taxon>
        <taxon>Pezizomycotina</taxon>
        <taxon>Dothideomycetes</taxon>
        <taxon>Pleosporomycetidae</taxon>
        <taxon>Pleosporales</taxon>
        <taxon>Pleosporineae</taxon>
        <taxon>Didymellaceae</taxon>
        <taxon>Epicoccum</taxon>
    </lineage>
</organism>
<evidence type="ECO:0000313" key="3">
    <source>
        <dbReference type="Proteomes" id="UP000193240"/>
    </source>
</evidence>
<accession>A0A1Y2LLP3</accession>
<reference evidence="2 3" key="1">
    <citation type="journal article" date="2017" name="Genome Announc.">
        <title>Genome sequence of the saprophytic ascomycete Epicoccum nigrum ICMP 19927 strain isolated from New Zealand.</title>
        <authorList>
            <person name="Fokin M."/>
            <person name="Fleetwood D."/>
            <person name="Weir B.S."/>
            <person name="Villas-Boas S.G."/>
        </authorList>
    </citation>
    <scope>NUCLEOTIDE SEQUENCE [LARGE SCALE GENOMIC DNA]</scope>
    <source>
        <strain evidence="2 3">ICMP 19927</strain>
    </source>
</reference>
<evidence type="ECO:0000313" key="2">
    <source>
        <dbReference type="EMBL" id="OSS44831.1"/>
    </source>
</evidence>
<protein>
    <submittedName>
        <fullName evidence="2">Uncharacterized protein</fullName>
    </submittedName>
</protein>
<sequence>MSLFFFHFAKHLVLLIIKDTARLKLVEFIPRIIITLLALGLAYVSRSLTVVTVTFFVILFEMLQLAAHSDFPATGFAFDLLLYFTYTIHTMIGEKREKKEITMQINRFEQACAQLWQYTKQLEQEKMQILH</sequence>
<dbReference type="AlphaFoldDB" id="A0A1Y2LLP3"/>
<dbReference type="InParanoid" id="A0A1Y2LLP3"/>
<name>A0A1Y2LLP3_EPING</name>
<feature type="transmembrane region" description="Helical" evidence="1">
    <location>
        <begin position="71"/>
        <end position="89"/>
    </location>
</feature>
<keyword evidence="1" id="KW-1133">Transmembrane helix</keyword>
<keyword evidence="3" id="KW-1185">Reference proteome</keyword>
<dbReference type="EMBL" id="KZ107856">
    <property type="protein sequence ID" value="OSS44831.1"/>
    <property type="molecule type" value="Genomic_DNA"/>
</dbReference>
<evidence type="ECO:0000256" key="1">
    <source>
        <dbReference type="SAM" id="Phobius"/>
    </source>
</evidence>